<keyword evidence="2" id="KW-1185">Reference proteome</keyword>
<dbReference type="PANTHER" id="PTHR36773:SF1">
    <property type="entry name" value="EXPRESSED PROTEIN"/>
    <property type="match status" value="1"/>
</dbReference>
<sequence length="210" mass="23023">MENPVSDVEDFSASATLITFERPIPLLRGPIPAGLSDDPSIGPFVLAFRDARSWKSAFQACESKIIEQCEAGARLGCSISSSSKCKPPWWRNLFGSATQDFTEREQCEECEMTSCLADSKVSCLKFAKDKCLPPFRDARIALIDRKEISKLIFWGSPTLGARNMRSKSNATNQLASFFSTKCNLDVTNYRGSALLGSGISTENFPREGAG</sequence>
<protein>
    <submittedName>
        <fullName evidence="1">Uncharacterized protein</fullName>
    </submittedName>
</protein>
<proteinExistence type="predicted"/>
<accession>A0A835D7J1</accession>
<evidence type="ECO:0000313" key="1">
    <source>
        <dbReference type="EMBL" id="KAF8393693.1"/>
    </source>
</evidence>
<dbReference type="OMA" id="AYKACES"/>
<dbReference type="PANTHER" id="PTHR36773">
    <property type="entry name" value="EXPRESSED PROTEIN"/>
    <property type="match status" value="1"/>
</dbReference>
<dbReference type="GO" id="GO:0009536">
    <property type="term" value="C:plastid"/>
    <property type="evidence" value="ECO:0007669"/>
    <property type="project" value="TreeGrafter"/>
</dbReference>
<dbReference type="AlphaFoldDB" id="A0A835D7J1"/>
<dbReference type="Proteomes" id="UP000655225">
    <property type="component" value="Unassembled WGS sequence"/>
</dbReference>
<evidence type="ECO:0000313" key="2">
    <source>
        <dbReference type="Proteomes" id="UP000655225"/>
    </source>
</evidence>
<reference evidence="1 2" key="1">
    <citation type="submission" date="2020-04" db="EMBL/GenBank/DDBJ databases">
        <title>Plant Genome Project.</title>
        <authorList>
            <person name="Zhang R.-G."/>
        </authorList>
    </citation>
    <scope>NUCLEOTIDE SEQUENCE [LARGE SCALE GENOMIC DNA]</scope>
    <source>
        <strain evidence="1">YNK0</strain>
        <tissue evidence="1">Leaf</tissue>
    </source>
</reference>
<gene>
    <name evidence="1" type="ORF">HHK36_021940</name>
</gene>
<name>A0A835D7J1_TETSI</name>
<comment type="caution">
    <text evidence="1">The sequence shown here is derived from an EMBL/GenBank/DDBJ whole genome shotgun (WGS) entry which is preliminary data.</text>
</comment>
<dbReference type="EMBL" id="JABCRI010000015">
    <property type="protein sequence ID" value="KAF8393693.1"/>
    <property type="molecule type" value="Genomic_DNA"/>
</dbReference>
<organism evidence="1 2">
    <name type="scientific">Tetracentron sinense</name>
    <name type="common">Spur-leaf</name>
    <dbReference type="NCBI Taxonomy" id="13715"/>
    <lineage>
        <taxon>Eukaryota</taxon>
        <taxon>Viridiplantae</taxon>
        <taxon>Streptophyta</taxon>
        <taxon>Embryophyta</taxon>
        <taxon>Tracheophyta</taxon>
        <taxon>Spermatophyta</taxon>
        <taxon>Magnoliopsida</taxon>
        <taxon>Trochodendrales</taxon>
        <taxon>Trochodendraceae</taxon>
        <taxon>Tetracentron</taxon>
    </lineage>
</organism>
<dbReference type="OrthoDB" id="1928518at2759"/>